<dbReference type="Proteomes" id="UP000008281">
    <property type="component" value="Unassembled WGS sequence"/>
</dbReference>
<dbReference type="PRINTS" id="PR00047">
    <property type="entry name" value="STROIDFINGER"/>
</dbReference>
<dbReference type="PANTHER" id="PTHR45886">
    <property type="entry name" value="NUCLEAR HORMONE RECEPTOR FAMILY-RELATED-RELATED"/>
    <property type="match status" value="1"/>
</dbReference>
<evidence type="ECO:0000313" key="13">
    <source>
        <dbReference type="Proteomes" id="UP000008281"/>
    </source>
</evidence>
<keyword evidence="3" id="KW-0863">Zinc-finger</keyword>
<dbReference type="InterPro" id="IPR001628">
    <property type="entry name" value="Znf_hrmn_rcpt"/>
</dbReference>
<dbReference type="PANTHER" id="PTHR45886:SF2">
    <property type="entry name" value="NUCLEAR HORMONE RECEPTOR FAMILY-RELATED"/>
    <property type="match status" value="1"/>
</dbReference>
<keyword evidence="13" id="KW-1185">Reference proteome</keyword>
<keyword evidence="9" id="KW-0539">Nucleus</keyword>
<dbReference type="InterPro" id="IPR013088">
    <property type="entry name" value="Znf_NHR/GATA"/>
</dbReference>
<dbReference type="GO" id="GO:0008270">
    <property type="term" value="F:zinc ion binding"/>
    <property type="evidence" value="ECO:0007669"/>
    <property type="project" value="UniProtKB-KW"/>
</dbReference>
<dbReference type="GeneID" id="9817319"/>
<evidence type="ECO:0000256" key="1">
    <source>
        <dbReference type="ARBA" id="ARBA00005993"/>
    </source>
</evidence>
<dbReference type="GO" id="GO:0003700">
    <property type="term" value="F:DNA-binding transcription factor activity"/>
    <property type="evidence" value="ECO:0007669"/>
    <property type="project" value="InterPro"/>
</dbReference>
<evidence type="ECO:0000256" key="5">
    <source>
        <dbReference type="ARBA" id="ARBA00023015"/>
    </source>
</evidence>
<evidence type="ECO:0000256" key="7">
    <source>
        <dbReference type="ARBA" id="ARBA00023163"/>
    </source>
</evidence>
<dbReference type="KEGG" id="crq:GCK72_025833"/>
<feature type="domain" description="NR LBD" evidence="11">
    <location>
        <begin position="123"/>
        <end position="358"/>
    </location>
</feature>
<dbReference type="Pfam" id="PF00105">
    <property type="entry name" value="zf-C4"/>
    <property type="match status" value="1"/>
</dbReference>
<dbReference type="Gene3D" id="3.30.50.10">
    <property type="entry name" value="Erythroid Transcription Factor GATA-1, subunit A"/>
    <property type="match status" value="1"/>
</dbReference>
<dbReference type="Gene3D" id="1.10.565.10">
    <property type="entry name" value="Retinoid X Receptor"/>
    <property type="match status" value="1"/>
</dbReference>
<dbReference type="SUPFAM" id="SSF48508">
    <property type="entry name" value="Nuclear receptor ligand-binding domain"/>
    <property type="match status" value="1"/>
</dbReference>
<dbReference type="EMBL" id="DS268438">
    <property type="protein sequence ID" value="EFO99562.1"/>
    <property type="molecule type" value="Genomic_DNA"/>
</dbReference>
<dbReference type="AlphaFoldDB" id="E3MEA4"/>
<dbReference type="InterPro" id="IPR035500">
    <property type="entry name" value="NHR-like_dom_sf"/>
</dbReference>
<dbReference type="SUPFAM" id="SSF57716">
    <property type="entry name" value="Glucocorticoid receptor-like (DNA-binding domain)"/>
    <property type="match status" value="1"/>
</dbReference>
<dbReference type="STRING" id="31234.E3MEA4"/>
<dbReference type="RefSeq" id="XP_003105644.2">
    <property type="nucleotide sequence ID" value="XM_003105596.2"/>
</dbReference>
<protein>
    <submittedName>
        <fullName evidence="12">CRE-NHR-281 protein</fullName>
    </submittedName>
</protein>
<accession>E3MEA4</accession>
<keyword evidence="7" id="KW-0804">Transcription</keyword>
<name>E3MEA4_CAERE</name>
<keyword evidence="5" id="KW-0805">Transcription regulation</keyword>
<comment type="similarity">
    <text evidence="1">Belongs to the nuclear hormone receptor family.</text>
</comment>
<proteinExistence type="inferred from homology"/>
<feature type="domain" description="Nuclear receptor" evidence="10">
    <location>
        <begin position="20"/>
        <end position="99"/>
    </location>
</feature>
<evidence type="ECO:0000313" key="12">
    <source>
        <dbReference type="EMBL" id="EFO99562.1"/>
    </source>
</evidence>
<keyword evidence="6" id="KW-0238">DNA-binding</keyword>
<gene>
    <name evidence="12" type="primary">Cre-nhr-281</name>
    <name evidence="12" type="ORF">CRE_22457</name>
</gene>
<evidence type="ECO:0000256" key="2">
    <source>
        <dbReference type="ARBA" id="ARBA00022723"/>
    </source>
</evidence>
<organism evidence="13">
    <name type="scientific">Caenorhabditis remanei</name>
    <name type="common">Caenorhabditis vulgaris</name>
    <dbReference type="NCBI Taxonomy" id="31234"/>
    <lineage>
        <taxon>Eukaryota</taxon>
        <taxon>Metazoa</taxon>
        <taxon>Ecdysozoa</taxon>
        <taxon>Nematoda</taxon>
        <taxon>Chromadorea</taxon>
        <taxon>Rhabditida</taxon>
        <taxon>Rhabditina</taxon>
        <taxon>Rhabditomorpha</taxon>
        <taxon>Rhabditoidea</taxon>
        <taxon>Rhabditidae</taxon>
        <taxon>Peloderinae</taxon>
        <taxon>Caenorhabditis</taxon>
    </lineage>
</organism>
<keyword evidence="2" id="KW-0479">Metal-binding</keyword>
<dbReference type="SMART" id="SM00399">
    <property type="entry name" value="ZnF_C4"/>
    <property type="match status" value="1"/>
</dbReference>
<dbReference type="Pfam" id="PF00104">
    <property type="entry name" value="Hormone_recep"/>
    <property type="match status" value="1"/>
</dbReference>
<dbReference type="SMART" id="SM00430">
    <property type="entry name" value="HOLI"/>
    <property type="match status" value="1"/>
</dbReference>
<dbReference type="InParanoid" id="E3MEA4"/>
<dbReference type="eggNOG" id="KOG3575">
    <property type="taxonomic scope" value="Eukaryota"/>
</dbReference>
<evidence type="ECO:0000256" key="4">
    <source>
        <dbReference type="ARBA" id="ARBA00022833"/>
    </source>
</evidence>
<evidence type="ECO:0000259" key="10">
    <source>
        <dbReference type="PROSITE" id="PS51030"/>
    </source>
</evidence>
<keyword evidence="4" id="KW-0862">Zinc</keyword>
<dbReference type="PROSITE" id="PS51030">
    <property type="entry name" value="NUCLEAR_REC_DBD_2"/>
    <property type="match status" value="1"/>
</dbReference>
<dbReference type="CTD" id="9817319"/>
<dbReference type="InterPro" id="IPR000536">
    <property type="entry name" value="Nucl_hrmn_rcpt_lig-bd"/>
</dbReference>
<reference evidence="12" key="1">
    <citation type="submission" date="2007-07" db="EMBL/GenBank/DDBJ databases">
        <title>PCAP assembly of the Caenorhabditis remanei genome.</title>
        <authorList>
            <consortium name="The Caenorhabditis remanei Sequencing Consortium"/>
            <person name="Wilson R.K."/>
        </authorList>
    </citation>
    <scope>NUCLEOTIDE SEQUENCE [LARGE SCALE GENOMIC DNA]</scope>
    <source>
        <strain evidence="12">PB4641</strain>
    </source>
</reference>
<evidence type="ECO:0000259" key="11">
    <source>
        <dbReference type="PROSITE" id="PS51843"/>
    </source>
</evidence>
<dbReference type="PROSITE" id="PS51843">
    <property type="entry name" value="NR_LBD"/>
    <property type="match status" value="1"/>
</dbReference>
<dbReference type="HOGENOM" id="CLU_007368_3_0_1"/>
<evidence type="ECO:0000256" key="6">
    <source>
        <dbReference type="ARBA" id="ARBA00023125"/>
    </source>
</evidence>
<evidence type="ECO:0000256" key="3">
    <source>
        <dbReference type="ARBA" id="ARBA00022771"/>
    </source>
</evidence>
<evidence type="ECO:0000256" key="9">
    <source>
        <dbReference type="ARBA" id="ARBA00023242"/>
    </source>
</evidence>
<keyword evidence="8" id="KW-0675">Receptor</keyword>
<evidence type="ECO:0000256" key="8">
    <source>
        <dbReference type="ARBA" id="ARBA00023170"/>
    </source>
</evidence>
<sequence>MSATAIEQHEELEEEKEKPNTICLVCKDRGVANFNKVFSCAACKSFFTRTLRQSKRIKGSVCKKQWDCFDQEPPFSRKCAPCRLKKCIDVGMLLTSKIEEALKLRGLALNQVIIILSKKDYRIQEKLMTHYSVRDPTLDQVLADRDCAKLEKMTPGIKMTAHEWAYLDVYSRIVSYLEFDFINFLEYKDKKILFTYNSMRMLLLGGAMRTVREKRAMLMTPDGEDVYPEVVYQLFGGCKQVLMEICCELSGKLIDLQVTYEEYLFLMQIFFLNPSISDQLSDKAKATLAEFQDKFSYHLLLYCQHTYQQHAPSRYGNLLSLMTVVDRISSRLQCVSMLFQVMVPTFPFKKLVADTFVNIGTLPPPLQTDEVLVPVQQEFFNEAMENIEAVNDVKMEEMEY</sequence>
<dbReference type="GO" id="GO:0043565">
    <property type="term" value="F:sequence-specific DNA binding"/>
    <property type="evidence" value="ECO:0007669"/>
    <property type="project" value="InterPro"/>
</dbReference>